<name>A0ACA9T038_9GLOM</name>
<organism evidence="1 2">
    <name type="scientific">Racocetra persica</name>
    <dbReference type="NCBI Taxonomy" id="160502"/>
    <lineage>
        <taxon>Eukaryota</taxon>
        <taxon>Fungi</taxon>
        <taxon>Fungi incertae sedis</taxon>
        <taxon>Mucoromycota</taxon>
        <taxon>Glomeromycotina</taxon>
        <taxon>Glomeromycetes</taxon>
        <taxon>Diversisporales</taxon>
        <taxon>Gigasporaceae</taxon>
        <taxon>Racocetra</taxon>
    </lineage>
</organism>
<comment type="caution">
    <text evidence="1">The sequence shown here is derived from an EMBL/GenBank/DDBJ whole genome shotgun (WGS) entry which is preliminary data.</text>
</comment>
<feature type="non-terminal residue" evidence="1">
    <location>
        <position position="126"/>
    </location>
</feature>
<gene>
    <name evidence="1" type="ORF">RPERSI_LOCUS36134</name>
</gene>
<dbReference type="EMBL" id="CAJVQC010171173">
    <property type="protein sequence ID" value="CAG8850518.1"/>
    <property type="molecule type" value="Genomic_DNA"/>
</dbReference>
<sequence length="126" mass="14551">ISTKKWVILSATQKHDICQAKEMNPNIKNIDLANKYQVGKSTITDILNEKKCWLATTEEEGEPKLEEALGLWVDNMLNSGQDIDSHILKTKAKFFADHFLINDFHQSDGWLTGFKKHYGLRQFKKE</sequence>
<feature type="non-terminal residue" evidence="1">
    <location>
        <position position="1"/>
    </location>
</feature>
<dbReference type="Proteomes" id="UP000789920">
    <property type="component" value="Unassembled WGS sequence"/>
</dbReference>
<keyword evidence="2" id="KW-1185">Reference proteome</keyword>
<reference evidence="1" key="1">
    <citation type="submission" date="2021-06" db="EMBL/GenBank/DDBJ databases">
        <authorList>
            <person name="Kallberg Y."/>
            <person name="Tangrot J."/>
            <person name="Rosling A."/>
        </authorList>
    </citation>
    <scope>NUCLEOTIDE SEQUENCE</scope>
    <source>
        <strain evidence="1">MA461A</strain>
    </source>
</reference>
<protein>
    <submittedName>
        <fullName evidence="1">23788_t:CDS:1</fullName>
    </submittedName>
</protein>
<evidence type="ECO:0000313" key="2">
    <source>
        <dbReference type="Proteomes" id="UP000789920"/>
    </source>
</evidence>
<accession>A0ACA9T038</accession>
<evidence type="ECO:0000313" key="1">
    <source>
        <dbReference type="EMBL" id="CAG8850518.1"/>
    </source>
</evidence>
<proteinExistence type="predicted"/>